<dbReference type="InterPro" id="IPR041617">
    <property type="entry name" value="TPR_MalT"/>
</dbReference>
<dbReference type="Proteomes" id="UP001595846">
    <property type="component" value="Unassembled WGS sequence"/>
</dbReference>
<feature type="domain" description="MalT-like TPR region" evidence="4">
    <location>
        <begin position="795"/>
        <end position="1031"/>
    </location>
</feature>
<evidence type="ECO:0000259" key="3">
    <source>
        <dbReference type="Pfam" id="PF13191"/>
    </source>
</evidence>
<keyword evidence="1" id="KW-0547">Nucleotide-binding</keyword>
<dbReference type="SUPFAM" id="SSF52540">
    <property type="entry name" value="P-loop containing nucleoside triphosphate hydrolases"/>
    <property type="match status" value="1"/>
</dbReference>
<proteinExistence type="predicted"/>
<evidence type="ECO:0000313" key="6">
    <source>
        <dbReference type="Proteomes" id="UP001595846"/>
    </source>
</evidence>
<evidence type="ECO:0000256" key="1">
    <source>
        <dbReference type="ARBA" id="ARBA00022741"/>
    </source>
</evidence>
<name>A0ABD5NPL3_9EURY</name>
<evidence type="ECO:0000256" key="2">
    <source>
        <dbReference type="ARBA" id="ARBA00022840"/>
    </source>
</evidence>
<comment type="caution">
    <text evidence="5">The sequence shown here is derived from an EMBL/GenBank/DDBJ whole genome shotgun (WGS) entry which is preliminary data.</text>
</comment>
<sequence>MDVPGVADLVLVALERAGADGPSAALTATTIADTIDLPETMAARVSLLSTLSTMESDGLVDPVSTDGGDPGAYALTASGRGRARTSLDRYESASVTAHAGGERVEGSLTDVADRFGLDLVTAMARLSPGGEVTVEATLEPAFVDRVAEREAVDRLLEAAADGEPTLFVIEGEAGIGKTTLFRECRSMAADRGFETLVGQADPDRSDPYHALTDALPWAIEHLEEAPVPTSDSASVTTQSLEDAVAIRYGAIGDELRDRASDRPIFLGIEDLQWADAATLSVLASLLEGIESVPIAVVLTVRSDASADESIVAALTDAAACESTVRHLDPFGREAVGELIERRVGRRGVPEACLDAIYEHTGGVGLFVEETVDDLLDRGVIDPQRGTYPESLADIPLPSVVESTIRGRLDRLDDRTRGVLEVAAVAGTTVDVETLRVVSADASAHLNDQAHLLVDGRVWERLDEERYRFASHVLRSTVLETLDTDRRASLEQRVADHLAEAPDPPHAELARRYDRAGEPESALEHAMDAGEAALDVFAHEDAIDAFQHALGLARDLDRDAATIEALESLAQVYQIGGEYTSAHTHLEYVRNHTDDVDRVRRTYASQARMDTDVGEVERAIEFVDRGLELDGPVSTAYVGLLDALASVQFQRGDFREAIATARYQYDLADRLDDARMKGLASFQIGRCRRQVGQPERAVESLEAARDLLEPLDEPVALADCLTDLGISYITIGRFDEGVAAMDRCRDVAEDAGAVGMVINSLNNLGVHAIGRGDWEQAREQFDRLHDLATRVGNDRMRIIALSNEGVIDLLSTDVQQARETFETALSLSRSIGHDHQSTFGRVNLAQAEVLAGRFDRADRYATEALERAQADGYVRAEADAMRMQGVVARDRGDVERAVERIRDGLQRARESENTVEISKAATDLAKALVAIGEIEAALERCDEAEANVPDGYRIDRLGLRATRARALTAAGDPEGPDALRSVLEEAIEIDHAQVELQVRRDLAWLALESGDRSVAIDHLDRGYALAQRTRTYSDREWYEAAIQAVEAGCSAADLQPLCGPFEASRG</sequence>
<dbReference type="InterPro" id="IPR019734">
    <property type="entry name" value="TPR_rpt"/>
</dbReference>
<dbReference type="InterPro" id="IPR041664">
    <property type="entry name" value="AAA_16"/>
</dbReference>
<protein>
    <submittedName>
        <fullName evidence="5">ATP-binding protein</fullName>
    </submittedName>
</protein>
<dbReference type="PANTHER" id="PTHR16305:SF28">
    <property type="entry name" value="GUANYLATE CYCLASE DOMAIN-CONTAINING PROTEIN"/>
    <property type="match status" value="1"/>
</dbReference>
<dbReference type="InterPro" id="IPR011990">
    <property type="entry name" value="TPR-like_helical_dom_sf"/>
</dbReference>
<reference evidence="5 6" key="1">
    <citation type="journal article" date="2019" name="Int. J. Syst. Evol. Microbiol.">
        <title>The Global Catalogue of Microorganisms (GCM) 10K type strain sequencing project: providing services to taxonomists for standard genome sequencing and annotation.</title>
        <authorList>
            <consortium name="The Broad Institute Genomics Platform"/>
            <consortium name="The Broad Institute Genome Sequencing Center for Infectious Disease"/>
            <person name="Wu L."/>
            <person name="Ma J."/>
        </authorList>
    </citation>
    <scope>NUCLEOTIDE SEQUENCE [LARGE SCALE GENOMIC DNA]</scope>
    <source>
        <strain evidence="5 6">IBRC-M 10256</strain>
    </source>
</reference>
<dbReference type="AlphaFoldDB" id="A0ABD5NPL3"/>
<evidence type="ECO:0000259" key="4">
    <source>
        <dbReference type="Pfam" id="PF17874"/>
    </source>
</evidence>
<feature type="domain" description="Orc1-like AAA ATPase" evidence="3">
    <location>
        <begin position="142"/>
        <end position="297"/>
    </location>
</feature>
<dbReference type="EMBL" id="JBHSAQ010000010">
    <property type="protein sequence ID" value="MFC3958953.1"/>
    <property type="molecule type" value="Genomic_DNA"/>
</dbReference>
<dbReference type="SMART" id="SM00028">
    <property type="entry name" value="TPR"/>
    <property type="match status" value="7"/>
</dbReference>
<dbReference type="Gene3D" id="1.25.40.10">
    <property type="entry name" value="Tetratricopeptide repeat domain"/>
    <property type="match status" value="3"/>
</dbReference>
<dbReference type="InterPro" id="IPR027417">
    <property type="entry name" value="P-loop_NTPase"/>
</dbReference>
<organism evidence="5 6">
    <name type="scientific">Halovivax cerinus</name>
    <dbReference type="NCBI Taxonomy" id="1487865"/>
    <lineage>
        <taxon>Archaea</taxon>
        <taxon>Methanobacteriati</taxon>
        <taxon>Methanobacteriota</taxon>
        <taxon>Stenosarchaea group</taxon>
        <taxon>Halobacteria</taxon>
        <taxon>Halobacteriales</taxon>
        <taxon>Natrialbaceae</taxon>
        <taxon>Halovivax</taxon>
    </lineage>
</organism>
<accession>A0ABD5NPL3</accession>
<dbReference type="GO" id="GO:0005524">
    <property type="term" value="F:ATP binding"/>
    <property type="evidence" value="ECO:0007669"/>
    <property type="project" value="UniProtKB-KW"/>
</dbReference>
<dbReference type="Pfam" id="PF17874">
    <property type="entry name" value="TPR_MalT"/>
    <property type="match status" value="1"/>
</dbReference>
<dbReference type="Pfam" id="PF13191">
    <property type="entry name" value="AAA_16"/>
    <property type="match status" value="1"/>
</dbReference>
<evidence type="ECO:0000313" key="5">
    <source>
        <dbReference type="EMBL" id="MFC3958953.1"/>
    </source>
</evidence>
<keyword evidence="6" id="KW-1185">Reference proteome</keyword>
<dbReference type="RefSeq" id="WP_256533649.1">
    <property type="nucleotide sequence ID" value="NZ_CP101824.1"/>
</dbReference>
<dbReference type="SUPFAM" id="SSF48452">
    <property type="entry name" value="TPR-like"/>
    <property type="match status" value="3"/>
</dbReference>
<dbReference type="GeneID" id="73902780"/>
<keyword evidence="2 5" id="KW-0067">ATP-binding</keyword>
<gene>
    <name evidence="5" type="ORF">ACFOUR_11325</name>
</gene>
<dbReference type="PANTHER" id="PTHR16305">
    <property type="entry name" value="TESTICULAR SOLUBLE ADENYLYL CYCLASE"/>
    <property type="match status" value="1"/>
</dbReference>